<dbReference type="STRING" id="391936.S7S_05895"/>
<evidence type="ECO:0000313" key="1">
    <source>
        <dbReference type="EMBL" id="AJD47597.1"/>
    </source>
</evidence>
<gene>
    <name evidence="1" type="ORF">S7S_05895</name>
</gene>
<dbReference type="InterPro" id="IPR035069">
    <property type="entry name" value="TTHA1013/TTHA0281-like"/>
</dbReference>
<keyword evidence="2" id="KW-1185">Reference proteome</keyword>
<dbReference type="GO" id="GO:0006355">
    <property type="term" value="P:regulation of DNA-templated transcription"/>
    <property type="evidence" value="ECO:0007669"/>
    <property type="project" value="InterPro"/>
</dbReference>
<dbReference type="InterPro" id="IPR013321">
    <property type="entry name" value="Arc_rbn_hlx_hlx"/>
</dbReference>
<dbReference type="Pfam" id="PF05534">
    <property type="entry name" value="HicB"/>
    <property type="match status" value="1"/>
</dbReference>
<dbReference type="KEGG" id="apac:S7S_05895"/>
<dbReference type="SUPFAM" id="SSF143100">
    <property type="entry name" value="TTHA1013/TTHA0281-like"/>
    <property type="match status" value="1"/>
</dbReference>
<dbReference type="AlphaFoldDB" id="A0A0B4XMP5"/>
<dbReference type="RefSeq" id="WP_008737933.1">
    <property type="nucleotide sequence ID" value="NZ_CP004387.1"/>
</dbReference>
<accession>A0A0B4XMP5</accession>
<name>A0A0B4XMP5_9GAMM</name>
<dbReference type="Gene3D" id="1.10.1220.10">
    <property type="entry name" value="Met repressor-like"/>
    <property type="match status" value="1"/>
</dbReference>
<dbReference type="InterPro" id="IPR010985">
    <property type="entry name" value="Ribbon_hlx_hlx"/>
</dbReference>
<dbReference type="NCBIfam" id="NF041551">
    <property type="entry name" value="YlcI_YnfO_N"/>
    <property type="match status" value="1"/>
</dbReference>
<sequence>MNNIMIINGYRAVIQFDPDIEMFRGEFTGLNGGADFYADSVAALRKEGEISLKVFLDECTKRGVQPNKSYSGKFQVRLPSELHEFAADAAQARGQSLNQFVATAIEHELRS</sequence>
<organism evidence="1 2">
    <name type="scientific">Isoalcanivorax pacificus W11-5</name>
    <dbReference type="NCBI Taxonomy" id="391936"/>
    <lineage>
        <taxon>Bacteria</taxon>
        <taxon>Pseudomonadati</taxon>
        <taxon>Pseudomonadota</taxon>
        <taxon>Gammaproteobacteria</taxon>
        <taxon>Oceanospirillales</taxon>
        <taxon>Alcanivoracaceae</taxon>
        <taxon>Isoalcanivorax</taxon>
    </lineage>
</organism>
<proteinExistence type="predicted"/>
<dbReference type="Proteomes" id="UP000006764">
    <property type="component" value="Chromosome"/>
</dbReference>
<dbReference type="EMBL" id="CP004387">
    <property type="protein sequence ID" value="AJD47597.1"/>
    <property type="molecule type" value="Genomic_DNA"/>
</dbReference>
<dbReference type="InterPro" id="IPR008651">
    <property type="entry name" value="Uncharacterised_HicB"/>
</dbReference>
<evidence type="ECO:0000313" key="2">
    <source>
        <dbReference type="Proteomes" id="UP000006764"/>
    </source>
</evidence>
<dbReference type="OrthoDB" id="5297106at2"/>
<dbReference type="SUPFAM" id="SSF47598">
    <property type="entry name" value="Ribbon-helix-helix"/>
    <property type="match status" value="1"/>
</dbReference>
<dbReference type="HOGENOM" id="CLU_134927_1_0_6"/>
<protein>
    <submittedName>
        <fullName evidence="1">Toxin-antitoxin systems (TAS) HicB</fullName>
    </submittedName>
</protein>
<reference evidence="1 2" key="1">
    <citation type="journal article" date="2012" name="J. Bacteriol.">
        <title>Genome sequence of an alkane-degrading bacterium, Alcanivorax pacificus type strain W11-5, isolated from deep sea sediment.</title>
        <authorList>
            <person name="Lai Q."/>
            <person name="Shao Z."/>
        </authorList>
    </citation>
    <scope>NUCLEOTIDE SEQUENCE [LARGE SCALE GENOMIC DNA]</scope>
    <source>
        <strain evidence="1 2">W11-5</strain>
    </source>
</reference>